<evidence type="ECO:0000313" key="2">
    <source>
        <dbReference type="EMBL" id="MDD0991442.1"/>
    </source>
</evidence>
<dbReference type="Proteomes" id="UP001148203">
    <property type="component" value="Unassembled WGS sequence"/>
</dbReference>
<proteinExistence type="predicted"/>
<protein>
    <submittedName>
        <fullName evidence="2">MbcA/ParS/Xre antitoxin family protein</fullName>
    </submittedName>
</protein>
<keyword evidence="3" id="KW-1185">Reference proteome</keyword>
<evidence type="ECO:0000259" key="1">
    <source>
        <dbReference type="Pfam" id="PF09722"/>
    </source>
</evidence>
<dbReference type="RefSeq" id="WP_273913355.1">
    <property type="nucleotide sequence ID" value="NZ_JAMDGX010000081.1"/>
</dbReference>
<accession>A0ABT5NTD8</accession>
<evidence type="ECO:0000313" key="3">
    <source>
        <dbReference type="Proteomes" id="UP001148203"/>
    </source>
</evidence>
<feature type="domain" description="Antitoxin Xre/MbcA/ParS-like toxin-binding" evidence="1">
    <location>
        <begin position="13"/>
        <end position="63"/>
    </location>
</feature>
<sequence length="66" mass="7661">MVTIEFSDLLRNQAEQVFGDRVKAAVWLRQPRSSFNGRCALEFVQDEASYLLAKETLDRLEHGFAW</sequence>
<organism evidence="2 3">
    <name type="scientific">Pseudomonas fontis</name>
    <dbReference type="NCBI Taxonomy" id="2942633"/>
    <lineage>
        <taxon>Bacteria</taxon>
        <taxon>Pseudomonadati</taxon>
        <taxon>Pseudomonadota</taxon>
        <taxon>Gammaproteobacteria</taxon>
        <taxon>Pseudomonadales</taxon>
        <taxon>Pseudomonadaceae</taxon>
        <taxon>Pseudomonas</taxon>
    </lineage>
</organism>
<dbReference type="EMBL" id="JAMDGY010000029">
    <property type="protein sequence ID" value="MDD0991442.1"/>
    <property type="molecule type" value="Genomic_DNA"/>
</dbReference>
<dbReference type="InterPro" id="IPR024467">
    <property type="entry name" value="Xre/MbcA/ParS-like_toxin-bd"/>
</dbReference>
<name>A0ABT5NTD8_9PSED</name>
<reference evidence="2 3" key="1">
    <citation type="submission" date="2022-05" db="EMBL/GenBank/DDBJ databases">
        <title>Novel Pseudomonas spp. Isolated from a Rainbow Trout Aquaculture Facility.</title>
        <authorList>
            <person name="Testerman T."/>
            <person name="Graf J."/>
        </authorList>
    </citation>
    <scope>NUCLEOTIDE SEQUENCE [LARGE SCALE GENOMIC DNA]</scope>
    <source>
        <strain evidence="2 3">ID681</strain>
    </source>
</reference>
<gene>
    <name evidence="2" type="ORF">M5G11_12925</name>
</gene>
<dbReference type="Pfam" id="PF09722">
    <property type="entry name" value="Xre_MbcA_ParS_C"/>
    <property type="match status" value="1"/>
</dbReference>
<comment type="caution">
    <text evidence="2">The sequence shown here is derived from an EMBL/GenBank/DDBJ whole genome shotgun (WGS) entry which is preliminary data.</text>
</comment>